<dbReference type="CDD" id="cd16922">
    <property type="entry name" value="HATPase_EvgS-ArcB-TorS-like"/>
    <property type="match status" value="1"/>
</dbReference>
<dbReference type="GO" id="GO:0009927">
    <property type="term" value="F:histidine phosphotransfer kinase activity"/>
    <property type="evidence" value="ECO:0007669"/>
    <property type="project" value="TreeGrafter"/>
</dbReference>
<dbReference type="PROSITE" id="PS50110">
    <property type="entry name" value="RESPONSE_REGULATORY"/>
    <property type="match status" value="1"/>
</dbReference>
<dbReference type="InterPro" id="IPR004358">
    <property type="entry name" value="Sig_transdc_His_kin-like_C"/>
</dbReference>
<dbReference type="InterPro" id="IPR036097">
    <property type="entry name" value="HisK_dim/P_sf"/>
</dbReference>
<dbReference type="PROSITE" id="PS50109">
    <property type="entry name" value="HIS_KIN"/>
    <property type="match status" value="1"/>
</dbReference>
<feature type="domain" description="Response regulatory" evidence="9">
    <location>
        <begin position="486"/>
        <end position="602"/>
    </location>
</feature>
<evidence type="ECO:0000259" key="9">
    <source>
        <dbReference type="PROSITE" id="PS50110"/>
    </source>
</evidence>
<dbReference type="CDD" id="cd00082">
    <property type="entry name" value="HisKA"/>
    <property type="match status" value="1"/>
</dbReference>
<dbReference type="Gene3D" id="3.40.50.2300">
    <property type="match status" value="1"/>
</dbReference>
<dbReference type="GO" id="GO:0000155">
    <property type="term" value="F:phosphorelay sensor kinase activity"/>
    <property type="evidence" value="ECO:0007669"/>
    <property type="project" value="InterPro"/>
</dbReference>
<name>A0A1Z4J9P6_LEPBY</name>
<protein>
    <recommendedName>
        <fullName evidence="2">histidine kinase</fullName>
        <ecNumber evidence="2">2.7.13.3</ecNumber>
    </recommendedName>
</protein>
<evidence type="ECO:0000256" key="1">
    <source>
        <dbReference type="ARBA" id="ARBA00000085"/>
    </source>
</evidence>
<dbReference type="AlphaFoldDB" id="A0A1Z4J9P6"/>
<feature type="modified residue" description="4-aspartylphosphate" evidence="7">
    <location>
        <position position="535"/>
    </location>
</feature>
<evidence type="ECO:0000256" key="5">
    <source>
        <dbReference type="ARBA" id="ARBA00022777"/>
    </source>
</evidence>
<evidence type="ECO:0000256" key="2">
    <source>
        <dbReference type="ARBA" id="ARBA00012438"/>
    </source>
</evidence>
<dbReference type="InterPro" id="IPR003661">
    <property type="entry name" value="HisK_dim/P_dom"/>
</dbReference>
<proteinExistence type="predicted"/>
<keyword evidence="6" id="KW-0902">Two-component regulatory system</keyword>
<feature type="domain" description="Histidine kinase" evidence="8">
    <location>
        <begin position="230"/>
        <end position="446"/>
    </location>
</feature>
<dbReference type="Gene3D" id="1.10.287.130">
    <property type="match status" value="1"/>
</dbReference>
<dbReference type="FunFam" id="1.10.287.130:FF:000001">
    <property type="entry name" value="Two-component sensor histidine kinase"/>
    <property type="match status" value="1"/>
</dbReference>
<dbReference type="PANTHER" id="PTHR43047">
    <property type="entry name" value="TWO-COMPONENT HISTIDINE PROTEIN KINASE"/>
    <property type="match status" value="1"/>
</dbReference>
<keyword evidence="5 10" id="KW-0418">Kinase</keyword>
<dbReference type="EC" id="2.7.13.3" evidence="2"/>
<dbReference type="Pfam" id="PF02518">
    <property type="entry name" value="HATPase_c"/>
    <property type="match status" value="1"/>
</dbReference>
<dbReference type="SMART" id="SM00448">
    <property type="entry name" value="REC"/>
    <property type="match status" value="1"/>
</dbReference>
<comment type="catalytic activity">
    <reaction evidence="1">
        <text>ATP + protein L-histidine = ADP + protein N-phospho-L-histidine.</text>
        <dbReference type="EC" id="2.7.13.3"/>
    </reaction>
</comment>
<dbReference type="InterPro" id="IPR011006">
    <property type="entry name" value="CheY-like_superfamily"/>
</dbReference>
<dbReference type="Gene3D" id="3.30.565.10">
    <property type="entry name" value="Histidine kinase-like ATPase, C-terminal domain"/>
    <property type="match status" value="1"/>
</dbReference>
<dbReference type="PRINTS" id="PR00344">
    <property type="entry name" value="BCTRLSENSOR"/>
</dbReference>
<dbReference type="InterPro" id="IPR005467">
    <property type="entry name" value="His_kinase_dom"/>
</dbReference>
<keyword evidence="11" id="KW-1185">Reference proteome</keyword>
<keyword evidence="4" id="KW-0808">Transferase</keyword>
<organism evidence="10 11">
    <name type="scientific">Leptolyngbya boryana NIES-2135</name>
    <dbReference type="NCBI Taxonomy" id="1973484"/>
    <lineage>
        <taxon>Bacteria</taxon>
        <taxon>Bacillati</taxon>
        <taxon>Cyanobacteriota</taxon>
        <taxon>Cyanophyceae</taxon>
        <taxon>Leptolyngbyales</taxon>
        <taxon>Leptolyngbyaceae</taxon>
        <taxon>Leptolyngbya group</taxon>
        <taxon>Leptolyngbya</taxon>
    </lineage>
</organism>
<dbReference type="InterPro" id="IPR003594">
    <property type="entry name" value="HATPase_dom"/>
</dbReference>
<gene>
    <name evidence="10" type="ORF">NIES2135_03110</name>
</gene>
<dbReference type="SUPFAM" id="SSF47384">
    <property type="entry name" value="Homodimeric domain of signal transducing histidine kinase"/>
    <property type="match status" value="1"/>
</dbReference>
<accession>A0A1Z4J9P6</accession>
<dbReference type="SUPFAM" id="SSF55874">
    <property type="entry name" value="ATPase domain of HSP90 chaperone/DNA topoisomerase II/histidine kinase"/>
    <property type="match status" value="1"/>
</dbReference>
<reference evidence="10 11" key="1">
    <citation type="submission" date="2017-06" db="EMBL/GenBank/DDBJ databases">
        <title>Genome sequencing of cyanobaciteial culture collection at National Institute for Environmental Studies (NIES).</title>
        <authorList>
            <person name="Hirose Y."/>
            <person name="Shimura Y."/>
            <person name="Fujisawa T."/>
            <person name="Nakamura Y."/>
            <person name="Kawachi M."/>
        </authorList>
    </citation>
    <scope>NUCLEOTIDE SEQUENCE [LARGE SCALE GENOMIC DNA]</scope>
    <source>
        <strain evidence="10 11">NIES-2135</strain>
    </source>
</reference>
<dbReference type="PANTHER" id="PTHR43047:SF63">
    <property type="entry name" value="HISTIDINE KINASE"/>
    <property type="match status" value="1"/>
</dbReference>
<evidence type="ECO:0000259" key="8">
    <source>
        <dbReference type="PROSITE" id="PS50109"/>
    </source>
</evidence>
<dbReference type="InterPro" id="IPR001789">
    <property type="entry name" value="Sig_transdc_resp-reg_receiver"/>
</dbReference>
<dbReference type="SUPFAM" id="SSF52172">
    <property type="entry name" value="CheY-like"/>
    <property type="match status" value="1"/>
</dbReference>
<dbReference type="Pfam" id="PF00512">
    <property type="entry name" value="HisKA"/>
    <property type="match status" value="1"/>
</dbReference>
<evidence type="ECO:0000313" key="11">
    <source>
        <dbReference type="Proteomes" id="UP000217895"/>
    </source>
</evidence>
<evidence type="ECO:0000256" key="3">
    <source>
        <dbReference type="ARBA" id="ARBA00022553"/>
    </source>
</evidence>
<dbReference type="GO" id="GO:0005886">
    <property type="term" value="C:plasma membrane"/>
    <property type="evidence" value="ECO:0007669"/>
    <property type="project" value="TreeGrafter"/>
</dbReference>
<dbReference type="SMART" id="SM00387">
    <property type="entry name" value="HATPase_c"/>
    <property type="match status" value="1"/>
</dbReference>
<evidence type="ECO:0000256" key="7">
    <source>
        <dbReference type="PROSITE-ProRule" id="PRU00169"/>
    </source>
</evidence>
<evidence type="ECO:0000313" key="10">
    <source>
        <dbReference type="EMBL" id="BAY53505.1"/>
    </source>
</evidence>
<keyword evidence="3 7" id="KW-0597">Phosphoprotein</keyword>
<dbReference type="EMBL" id="AP018203">
    <property type="protein sequence ID" value="BAY53505.1"/>
    <property type="molecule type" value="Genomic_DNA"/>
</dbReference>
<dbReference type="SMART" id="SM00388">
    <property type="entry name" value="HisKA"/>
    <property type="match status" value="1"/>
</dbReference>
<dbReference type="Pfam" id="PF00072">
    <property type="entry name" value="Response_reg"/>
    <property type="match status" value="1"/>
</dbReference>
<sequence length="605" mass="67458">MTTQLHLHQTIRGNAISASLRQVFTQSDSCATNQLAAELWIERFLNHLNARLQDSLNSEPTEAKLWQMLADELGHALSGEIVAIALPMEADQADQADQFEIQHLAGSMVQLSPSICIARHAIELELGRTFELAALQNLRQLEWQNAWELCDRKTTYGWLVTVSSPISSTAIDPILIQLRDQCVSRAISQTVQVIRHGKKTEALIEQCQALKAQNQELSQISKLKSEFLANTSHEIRTPLSSILGFTHLLREQGYNPSNLRHQEYLKIILSSGQHLLALINDILDLSKIEANQLTLQQETIDVIEVCKLALKLVQEKANDKGLPLKLVVAPEITTIAADPLRLKQMLFNLLSNALKFTERGSVGLEVKAIDDFMHFIVWDTGTGISPEQQQLLFRPYTQLKNATPGEGTGLGLTLTQKLAELHGGWVRLDSELGVGSRFTIALPLTMPINTDPTSPPNQLCLSPTPHLPTPPLPHSPTPLNPTRSNHILLVEDNAHNARLIITYLCKLGYEVTWSKDSKEMWQSLKQSIPAVILMDIHLPEVNGLTLTQQLRSRKRYRSIPVIVQTAMAMKGDREKCLEAGAVDYVSKPIDLNALAQTVARYSQKR</sequence>
<evidence type="ECO:0000256" key="6">
    <source>
        <dbReference type="ARBA" id="ARBA00023012"/>
    </source>
</evidence>
<dbReference type="Proteomes" id="UP000217895">
    <property type="component" value="Chromosome"/>
</dbReference>
<dbReference type="InterPro" id="IPR036890">
    <property type="entry name" value="HATPase_C_sf"/>
</dbReference>
<evidence type="ECO:0000256" key="4">
    <source>
        <dbReference type="ARBA" id="ARBA00022679"/>
    </source>
</evidence>